<evidence type="ECO:0000313" key="1">
    <source>
        <dbReference type="EMBL" id="MBM4717400.1"/>
    </source>
</evidence>
<gene>
    <name evidence="1" type="ORF">GS551_25100</name>
</gene>
<dbReference type="EMBL" id="WUYC01000013">
    <property type="protein sequence ID" value="MBM4717400.1"/>
    <property type="molecule type" value="Genomic_DNA"/>
</dbReference>
<name>A0AAE3BD38_RHOHA</name>
<dbReference type="AlphaFoldDB" id="A0AAE3BD38"/>
<protein>
    <submittedName>
        <fullName evidence="1">Uncharacterized protein</fullName>
    </submittedName>
</protein>
<organism evidence="1 2">
    <name type="scientific">Rhodococcus hoagii</name>
    <name type="common">Corynebacterium equii</name>
    <dbReference type="NCBI Taxonomy" id="43767"/>
    <lineage>
        <taxon>Bacteria</taxon>
        <taxon>Bacillati</taxon>
        <taxon>Actinomycetota</taxon>
        <taxon>Actinomycetes</taxon>
        <taxon>Mycobacteriales</taxon>
        <taxon>Nocardiaceae</taxon>
        <taxon>Prescottella</taxon>
    </lineage>
</organism>
<sequence>MLAGRKCLPDLVTAAVDVVTTERIDALPQVALVRALGAMCGPVAEA</sequence>
<accession>A0AAE3BD38</accession>
<dbReference type="Proteomes" id="UP000706122">
    <property type="component" value="Unassembled WGS sequence"/>
</dbReference>
<reference evidence="1" key="1">
    <citation type="submission" date="2019-11" db="EMBL/GenBank/DDBJ databases">
        <title>Spread of Macrolides and rifampicin resistant Rhodococcus equi in clinical isolates in the USA.</title>
        <authorList>
            <person name="Alvarez-Narvaez S."/>
            <person name="Huber L."/>
            <person name="Cohen N.D."/>
            <person name="Slovis N."/>
            <person name="Greiter M."/>
            <person name="Giguere S."/>
            <person name="Hart K."/>
        </authorList>
    </citation>
    <scope>NUCLEOTIDE SEQUENCE</scope>
    <source>
        <strain evidence="1">Lh_5</strain>
    </source>
</reference>
<comment type="caution">
    <text evidence="1">The sequence shown here is derived from an EMBL/GenBank/DDBJ whole genome shotgun (WGS) entry which is preliminary data.</text>
</comment>
<evidence type="ECO:0000313" key="2">
    <source>
        <dbReference type="Proteomes" id="UP000706122"/>
    </source>
</evidence>
<proteinExistence type="predicted"/>